<evidence type="ECO:0000256" key="2">
    <source>
        <dbReference type="ARBA" id="ARBA00022692"/>
    </source>
</evidence>
<comment type="catalytic activity">
    <reaction evidence="7">
        <text>a peptidoglycan chain = a peptidoglycan chain with N-acetyl-1,6-anhydromuramyl-[peptide] at the reducing end + a peptidoglycan chain with N-acetylglucosamine at the non-reducing end.</text>
        <dbReference type="EC" id="4.2.2.29"/>
    </reaction>
</comment>
<organism evidence="8 9">
    <name type="scientific">Acidaminococcus intestini</name>
    <dbReference type="NCBI Taxonomy" id="187327"/>
    <lineage>
        <taxon>Bacteria</taxon>
        <taxon>Bacillati</taxon>
        <taxon>Bacillota</taxon>
        <taxon>Negativicutes</taxon>
        <taxon>Acidaminococcales</taxon>
        <taxon>Acidaminococcaceae</taxon>
        <taxon>Acidaminococcus</taxon>
    </lineage>
</organism>
<dbReference type="Pfam" id="PF02618">
    <property type="entry name" value="YceG"/>
    <property type="match status" value="1"/>
</dbReference>
<evidence type="ECO:0000256" key="5">
    <source>
        <dbReference type="ARBA" id="ARBA00023239"/>
    </source>
</evidence>
<comment type="caution">
    <text evidence="8">The sequence shown here is derived from an EMBL/GenBank/DDBJ whole genome shotgun (WGS) entry which is preliminary data.</text>
</comment>
<sequence length="338" mass="37614">MAKKRMCVLLVLLAALGGAVYWYLHGFNSNASLATGTRVHFTIKDGMTTRDIAALLHEEKAVRSPELFLLTAKLTHKESMLKAGNYEITAGMSDAEIIDIIASGKTRYNKFTVPEASSIPQIAAKLEKEKLGSAEAFQKAAIDYAPYPYMETPSPNVIYKAEGFAYPATYDLPEGAAEKEILAIMVKEFNRRLDEGLKDQIKASGMSIRDVVNLAAMVEKEAVHEDEMPLIAGVFLNRLHKNMPIQSDTTIQYLLGYQKGDLRYDDLKVDSPYNTYLNPGLPPGPIANPSEQAIKAVLNPQKSDYLYFVADKDGYHRFTKTYEEHKAMIRAIHGDVDI</sequence>
<dbReference type="EC" id="4.2.2.29" evidence="7"/>
<comment type="similarity">
    <text evidence="7">Belongs to the transglycosylase MltG family.</text>
</comment>
<dbReference type="NCBIfam" id="TIGR00247">
    <property type="entry name" value="endolytic transglycosylase MltG"/>
    <property type="match status" value="1"/>
</dbReference>
<accession>A0A943I291</accession>
<gene>
    <name evidence="7 8" type="primary">mltG</name>
    <name evidence="8" type="ORF">KHX13_04720</name>
</gene>
<evidence type="ECO:0000256" key="1">
    <source>
        <dbReference type="ARBA" id="ARBA00022475"/>
    </source>
</evidence>
<proteinExistence type="inferred from homology"/>
<evidence type="ECO:0000256" key="7">
    <source>
        <dbReference type="HAMAP-Rule" id="MF_02065"/>
    </source>
</evidence>
<dbReference type="EMBL" id="JAGZCZ010000005">
    <property type="protein sequence ID" value="MBS5519619.1"/>
    <property type="molecule type" value="Genomic_DNA"/>
</dbReference>
<evidence type="ECO:0000313" key="8">
    <source>
        <dbReference type="EMBL" id="MBS5519619.1"/>
    </source>
</evidence>
<feature type="site" description="Important for catalytic activity" evidence="7">
    <location>
        <position position="221"/>
    </location>
</feature>
<dbReference type="Proteomes" id="UP000754226">
    <property type="component" value="Unassembled WGS sequence"/>
</dbReference>
<dbReference type="PANTHER" id="PTHR30518">
    <property type="entry name" value="ENDOLYTIC MUREIN TRANSGLYCOSYLASE"/>
    <property type="match status" value="1"/>
</dbReference>
<keyword evidence="3 7" id="KW-1133">Transmembrane helix</keyword>
<keyword evidence="6 7" id="KW-0961">Cell wall biogenesis/degradation</keyword>
<evidence type="ECO:0000256" key="4">
    <source>
        <dbReference type="ARBA" id="ARBA00023136"/>
    </source>
</evidence>
<dbReference type="GO" id="GO:0005886">
    <property type="term" value="C:plasma membrane"/>
    <property type="evidence" value="ECO:0007669"/>
    <property type="project" value="UniProtKB-UniRule"/>
</dbReference>
<dbReference type="CDD" id="cd08010">
    <property type="entry name" value="MltG_like"/>
    <property type="match status" value="1"/>
</dbReference>
<dbReference type="InterPro" id="IPR003770">
    <property type="entry name" value="MLTG-like"/>
</dbReference>
<dbReference type="Gene3D" id="3.30.160.60">
    <property type="entry name" value="Classic Zinc Finger"/>
    <property type="match status" value="1"/>
</dbReference>
<evidence type="ECO:0000256" key="6">
    <source>
        <dbReference type="ARBA" id="ARBA00023316"/>
    </source>
</evidence>
<dbReference type="AlphaFoldDB" id="A0A943I291"/>
<dbReference type="GO" id="GO:0008932">
    <property type="term" value="F:lytic endotransglycosylase activity"/>
    <property type="evidence" value="ECO:0007669"/>
    <property type="project" value="UniProtKB-UniRule"/>
</dbReference>
<keyword evidence="4 7" id="KW-0472">Membrane</keyword>
<dbReference type="GO" id="GO:0071555">
    <property type="term" value="P:cell wall organization"/>
    <property type="evidence" value="ECO:0007669"/>
    <property type="project" value="UniProtKB-KW"/>
</dbReference>
<dbReference type="Gene3D" id="3.30.1490.480">
    <property type="entry name" value="Endolytic murein transglycosylase"/>
    <property type="match status" value="1"/>
</dbReference>
<keyword evidence="1 7" id="KW-1003">Cell membrane</keyword>
<keyword evidence="5 7" id="KW-0456">Lyase</keyword>
<reference evidence="8" key="1">
    <citation type="submission" date="2021-02" db="EMBL/GenBank/DDBJ databases">
        <title>Infant gut strain persistence is associated with maternal origin, phylogeny, and functional potential including surface adhesion and iron acquisition.</title>
        <authorList>
            <person name="Lou Y.C."/>
        </authorList>
    </citation>
    <scope>NUCLEOTIDE SEQUENCE</scope>
    <source>
        <strain evidence="8">L3_106_000M1_dasL3_106_000M1_concoct_15</strain>
    </source>
</reference>
<evidence type="ECO:0000313" key="9">
    <source>
        <dbReference type="Proteomes" id="UP000754226"/>
    </source>
</evidence>
<keyword evidence="2 7" id="KW-0812">Transmembrane</keyword>
<dbReference type="HAMAP" id="MF_02065">
    <property type="entry name" value="MltG"/>
    <property type="match status" value="1"/>
</dbReference>
<protein>
    <recommendedName>
        <fullName evidence="7">Endolytic murein transglycosylase</fullName>
        <ecNumber evidence="7">4.2.2.29</ecNumber>
    </recommendedName>
    <alternativeName>
        <fullName evidence="7">Peptidoglycan lytic transglycosylase</fullName>
    </alternativeName>
    <alternativeName>
        <fullName evidence="7">Peptidoglycan polymerization terminase</fullName>
    </alternativeName>
</protein>
<evidence type="ECO:0000256" key="3">
    <source>
        <dbReference type="ARBA" id="ARBA00022989"/>
    </source>
</evidence>
<dbReference type="GO" id="GO:0009252">
    <property type="term" value="P:peptidoglycan biosynthetic process"/>
    <property type="evidence" value="ECO:0007669"/>
    <property type="project" value="UniProtKB-UniRule"/>
</dbReference>
<name>A0A943I291_9FIRM</name>
<dbReference type="PANTHER" id="PTHR30518:SF2">
    <property type="entry name" value="ENDOLYTIC MUREIN TRANSGLYCOSYLASE"/>
    <property type="match status" value="1"/>
</dbReference>
<comment type="function">
    <text evidence="7">Functions as a peptidoglycan terminase that cleaves nascent peptidoglycan strands endolytically to terminate their elongation.</text>
</comment>